<feature type="transmembrane region" description="Helical" evidence="7">
    <location>
        <begin position="76"/>
        <end position="98"/>
    </location>
</feature>
<proteinExistence type="inferred from homology"/>
<dbReference type="EMBL" id="DVMH01000009">
    <property type="protein sequence ID" value="HIU09922.1"/>
    <property type="molecule type" value="Genomic_DNA"/>
</dbReference>
<feature type="transmembrane region" description="Helical" evidence="7">
    <location>
        <begin position="158"/>
        <end position="175"/>
    </location>
</feature>
<dbReference type="PANTHER" id="PTHR43663:SF1">
    <property type="entry name" value="CHROMATE TRANSPORTER"/>
    <property type="match status" value="1"/>
</dbReference>
<evidence type="ECO:0000256" key="4">
    <source>
        <dbReference type="ARBA" id="ARBA00022692"/>
    </source>
</evidence>
<dbReference type="Pfam" id="PF02417">
    <property type="entry name" value="Chromate_transp"/>
    <property type="match status" value="1"/>
</dbReference>
<dbReference type="GO" id="GO:0005886">
    <property type="term" value="C:plasma membrane"/>
    <property type="evidence" value="ECO:0007669"/>
    <property type="project" value="UniProtKB-SubCell"/>
</dbReference>
<comment type="caution">
    <text evidence="8">The sequence shown here is derived from an EMBL/GenBank/DDBJ whole genome shotgun (WGS) entry which is preliminary data.</text>
</comment>
<dbReference type="PANTHER" id="PTHR43663">
    <property type="entry name" value="CHROMATE TRANSPORT PROTEIN-RELATED"/>
    <property type="match status" value="1"/>
</dbReference>
<reference evidence="8" key="2">
    <citation type="journal article" date="2021" name="PeerJ">
        <title>Extensive microbial diversity within the chicken gut microbiome revealed by metagenomics and culture.</title>
        <authorList>
            <person name="Gilroy R."/>
            <person name="Ravi A."/>
            <person name="Getino M."/>
            <person name="Pursley I."/>
            <person name="Horton D.L."/>
            <person name="Alikhan N.F."/>
            <person name="Baker D."/>
            <person name="Gharbi K."/>
            <person name="Hall N."/>
            <person name="Watson M."/>
            <person name="Adriaenssens E.M."/>
            <person name="Foster-Nyarko E."/>
            <person name="Jarju S."/>
            <person name="Secka A."/>
            <person name="Antonio M."/>
            <person name="Oren A."/>
            <person name="Chaudhuri R.R."/>
            <person name="La Ragione R."/>
            <person name="Hildebrand F."/>
            <person name="Pallen M.J."/>
        </authorList>
    </citation>
    <scope>NUCLEOTIDE SEQUENCE</scope>
    <source>
        <strain evidence="8">2830</strain>
    </source>
</reference>
<evidence type="ECO:0000256" key="7">
    <source>
        <dbReference type="SAM" id="Phobius"/>
    </source>
</evidence>
<evidence type="ECO:0000313" key="8">
    <source>
        <dbReference type="EMBL" id="HIU09922.1"/>
    </source>
</evidence>
<dbReference type="GO" id="GO:0015109">
    <property type="term" value="F:chromate transmembrane transporter activity"/>
    <property type="evidence" value="ECO:0007669"/>
    <property type="project" value="InterPro"/>
</dbReference>
<feature type="transmembrane region" description="Helical" evidence="7">
    <location>
        <begin position="118"/>
        <end position="138"/>
    </location>
</feature>
<name>A0A9D1HJ26_9FIRM</name>
<reference evidence="8" key="1">
    <citation type="submission" date="2020-10" db="EMBL/GenBank/DDBJ databases">
        <authorList>
            <person name="Gilroy R."/>
        </authorList>
    </citation>
    <scope>NUCLEOTIDE SEQUENCE</scope>
    <source>
        <strain evidence="8">2830</strain>
    </source>
</reference>
<keyword evidence="6 7" id="KW-0472">Membrane</keyword>
<comment type="similarity">
    <text evidence="2">Belongs to the chromate ion transporter (CHR) (TC 2.A.51) family.</text>
</comment>
<keyword evidence="4 7" id="KW-0812">Transmembrane</keyword>
<feature type="transmembrane region" description="Helical" evidence="7">
    <location>
        <begin position="7"/>
        <end position="28"/>
    </location>
</feature>
<dbReference type="InterPro" id="IPR052518">
    <property type="entry name" value="CHR_Transporter"/>
</dbReference>
<evidence type="ECO:0000256" key="6">
    <source>
        <dbReference type="ARBA" id="ARBA00023136"/>
    </source>
</evidence>
<comment type="subcellular location">
    <subcellularLocation>
        <location evidence="1">Cell membrane</location>
        <topology evidence="1">Multi-pass membrane protein</topology>
    </subcellularLocation>
</comment>
<keyword evidence="5 7" id="KW-1133">Transmembrane helix</keyword>
<gene>
    <name evidence="8" type="ORF">IAB00_01495</name>
</gene>
<organism evidence="8 9">
    <name type="scientific">Candidatus Avidehalobacter gallistercoris</name>
    <dbReference type="NCBI Taxonomy" id="2840694"/>
    <lineage>
        <taxon>Bacteria</taxon>
        <taxon>Bacillati</taxon>
        <taxon>Bacillota</taxon>
        <taxon>Clostridia</taxon>
        <taxon>Eubacteriales</taxon>
        <taxon>Peptococcaceae</taxon>
        <taxon>Peptococcaceae incertae sedis</taxon>
        <taxon>Candidatus Avidehalobacter</taxon>
    </lineage>
</organism>
<accession>A0A9D1HJ26</accession>
<keyword evidence="3" id="KW-1003">Cell membrane</keyword>
<evidence type="ECO:0000256" key="2">
    <source>
        <dbReference type="ARBA" id="ARBA00005262"/>
    </source>
</evidence>
<protein>
    <submittedName>
        <fullName evidence="8">Chromate transporter</fullName>
    </submittedName>
</protein>
<evidence type="ECO:0000256" key="1">
    <source>
        <dbReference type="ARBA" id="ARBA00004651"/>
    </source>
</evidence>
<evidence type="ECO:0000313" key="9">
    <source>
        <dbReference type="Proteomes" id="UP000824124"/>
    </source>
</evidence>
<dbReference type="AlphaFoldDB" id="A0A9D1HJ26"/>
<dbReference type="Proteomes" id="UP000824124">
    <property type="component" value="Unassembled WGS sequence"/>
</dbReference>
<evidence type="ECO:0000256" key="3">
    <source>
        <dbReference type="ARBA" id="ARBA00022475"/>
    </source>
</evidence>
<sequence length="176" mass="19457">MILLELFLTFVLIGILNFGGGYAMISFIQNQVVNIHGWLTLREYTDMIAISQATPGPIAVNTATYTGFKIAGVPGALLATLALIVPAYFIILGLMYIFRRWPDNKYLQWGLSGIKPMVLALIIGSAFTLGVENVTNLYELVLFGLAMLLLRKFNTNPIILILAFGCWGIFTANFIF</sequence>
<dbReference type="InterPro" id="IPR003370">
    <property type="entry name" value="Chromate_transpt"/>
</dbReference>
<evidence type="ECO:0000256" key="5">
    <source>
        <dbReference type="ARBA" id="ARBA00022989"/>
    </source>
</evidence>